<evidence type="ECO:0000256" key="1">
    <source>
        <dbReference type="ARBA" id="ARBA00022676"/>
    </source>
</evidence>
<protein>
    <recommendedName>
        <fullName evidence="5">Glycosyltransferase family 1 protein</fullName>
    </recommendedName>
</protein>
<evidence type="ECO:0000313" key="4">
    <source>
        <dbReference type="Proteomes" id="UP000625631"/>
    </source>
</evidence>
<dbReference type="Gene3D" id="3.40.50.2000">
    <property type="entry name" value="Glycogen Phosphorylase B"/>
    <property type="match status" value="1"/>
</dbReference>
<keyword evidence="1" id="KW-0328">Glycosyltransferase</keyword>
<dbReference type="RefSeq" id="WP_198074734.1">
    <property type="nucleotide sequence ID" value="NZ_JAEDAE010000002.1"/>
</dbReference>
<evidence type="ECO:0000256" key="2">
    <source>
        <dbReference type="ARBA" id="ARBA00022679"/>
    </source>
</evidence>
<dbReference type="EMBL" id="JAEDAE010000002">
    <property type="protein sequence ID" value="MBH8557544.1"/>
    <property type="molecule type" value="Genomic_DNA"/>
</dbReference>
<gene>
    <name evidence="3" type="ORF">I7X13_05765</name>
</gene>
<dbReference type="SUPFAM" id="SSF53756">
    <property type="entry name" value="UDP-Glycosyltransferase/glycogen phosphorylase"/>
    <property type="match status" value="1"/>
</dbReference>
<keyword evidence="4" id="KW-1185">Reference proteome</keyword>
<reference evidence="3 4" key="1">
    <citation type="submission" date="2020-12" db="EMBL/GenBank/DDBJ databases">
        <title>Hymenobacter sp.</title>
        <authorList>
            <person name="Kim M.K."/>
        </authorList>
    </citation>
    <scope>NUCLEOTIDE SEQUENCE [LARGE SCALE GENOMIC DNA]</scope>
    <source>
        <strain evidence="3 4">BT442</strain>
    </source>
</reference>
<sequence>MPKVLVVGFANGGTGLGRVVDTLVQSLLPAHEVQVVGIDGVGAGPPGVPLHANPHAWDAVAGLEMARLIEQEAIDVVLINHDFFELPRCLHYLESGPRRPRLVYYCTVPGRLLAPHWADDMARVAALVVPTRFAYDQYAAACHALGRPELLARLHIIPHCVEQAAFYEVDQAAARAQLPANYGLAADDFVVLNANFFQERKEMGLTLAGFRQFAEGKPLTVKLWLHTNAMCGNTHIMALVDEHGLRDRVLLTTEKVPTSALNLLYNACDVGLNTANAEGWGLLAFEHGATHRAQVMPALGVLAELWQDRAELLPIDHVRTNNHYFTEAITTPETVAAALEKLYTDAAYRATLAARAQANARQPAYSFAAVSGQWRALFEELL</sequence>
<evidence type="ECO:0000313" key="3">
    <source>
        <dbReference type="EMBL" id="MBH8557544.1"/>
    </source>
</evidence>
<organism evidence="3 4">
    <name type="scientific">Hymenobacter negativus</name>
    <dbReference type="NCBI Taxonomy" id="2795026"/>
    <lineage>
        <taxon>Bacteria</taxon>
        <taxon>Pseudomonadati</taxon>
        <taxon>Bacteroidota</taxon>
        <taxon>Cytophagia</taxon>
        <taxon>Cytophagales</taxon>
        <taxon>Hymenobacteraceae</taxon>
        <taxon>Hymenobacter</taxon>
    </lineage>
</organism>
<proteinExistence type="predicted"/>
<keyword evidence="2" id="KW-0808">Transferase</keyword>
<dbReference type="Proteomes" id="UP000625631">
    <property type="component" value="Unassembled WGS sequence"/>
</dbReference>
<comment type="caution">
    <text evidence="3">The sequence shown here is derived from an EMBL/GenBank/DDBJ whole genome shotgun (WGS) entry which is preliminary data.</text>
</comment>
<name>A0ABS0Q5L3_9BACT</name>
<dbReference type="PANTHER" id="PTHR12526:SF510">
    <property type="entry name" value="D-INOSITOL 3-PHOSPHATE GLYCOSYLTRANSFERASE"/>
    <property type="match status" value="1"/>
</dbReference>
<evidence type="ECO:0008006" key="5">
    <source>
        <dbReference type="Google" id="ProtNLM"/>
    </source>
</evidence>
<dbReference type="PANTHER" id="PTHR12526">
    <property type="entry name" value="GLYCOSYLTRANSFERASE"/>
    <property type="match status" value="1"/>
</dbReference>
<accession>A0ABS0Q5L3</accession>